<organism evidence="5">
    <name type="scientific">Enterobius vermicularis</name>
    <name type="common">Human pinworm</name>
    <dbReference type="NCBI Taxonomy" id="51028"/>
    <lineage>
        <taxon>Eukaryota</taxon>
        <taxon>Metazoa</taxon>
        <taxon>Ecdysozoa</taxon>
        <taxon>Nematoda</taxon>
        <taxon>Chromadorea</taxon>
        <taxon>Rhabditida</taxon>
        <taxon>Spirurina</taxon>
        <taxon>Oxyuridomorpha</taxon>
        <taxon>Oxyuroidea</taxon>
        <taxon>Oxyuridae</taxon>
        <taxon>Enterobius</taxon>
    </lineage>
</organism>
<keyword evidence="4" id="KW-1185">Reference proteome</keyword>
<feature type="compositionally biased region" description="Polar residues" evidence="1">
    <location>
        <begin position="473"/>
        <end position="483"/>
    </location>
</feature>
<dbReference type="InterPro" id="IPR053920">
    <property type="entry name" value="Treslin_STD"/>
</dbReference>
<evidence type="ECO:0000313" key="3">
    <source>
        <dbReference type="EMBL" id="VDD93148.1"/>
    </source>
</evidence>
<dbReference type="EMBL" id="UXUI01009150">
    <property type="protein sequence ID" value="VDD93148.1"/>
    <property type="molecule type" value="Genomic_DNA"/>
</dbReference>
<feature type="region of interest" description="Disordered" evidence="1">
    <location>
        <begin position="432"/>
        <end position="489"/>
    </location>
</feature>
<dbReference type="WBParaSite" id="EVEC_0000841501-mRNA-1">
    <property type="protein sequence ID" value="EVEC_0000841501-mRNA-1"/>
    <property type="gene ID" value="EVEC_0000841501"/>
</dbReference>
<proteinExistence type="predicted"/>
<evidence type="ECO:0000313" key="5">
    <source>
        <dbReference type="WBParaSite" id="EVEC_0000841501-mRNA-1"/>
    </source>
</evidence>
<evidence type="ECO:0000313" key="4">
    <source>
        <dbReference type="Proteomes" id="UP000274131"/>
    </source>
</evidence>
<gene>
    <name evidence="3" type="ORF">EVEC_LOCUS7899</name>
</gene>
<evidence type="ECO:0000259" key="2">
    <source>
        <dbReference type="Pfam" id="PF21855"/>
    </source>
</evidence>
<dbReference type="STRING" id="51028.A0A0N4VCV7"/>
<evidence type="ECO:0000256" key="1">
    <source>
        <dbReference type="SAM" id="MobiDB-lite"/>
    </source>
</evidence>
<dbReference type="Pfam" id="PF21855">
    <property type="entry name" value="Treslin_STD"/>
    <property type="match status" value="1"/>
</dbReference>
<feature type="compositionally biased region" description="Low complexity" evidence="1">
    <location>
        <begin position="432"/>
        <end position="443"/>
    </location>
</feature>
<name>A0A0N4VCV7_ENTVE</name>
<feature type="region of interest" description="Disordered" evidence="1">
    <location>
        <begin position="342"/>
        <end position="366"/>
    </location>
</feature>
<dbReference type="Proteomes" id="UP000274131">
    <property type="component" value="Unassembled WGS sequence"/>
</dbReference>
<dbReference type="AlphaFoldDB" id="A0A0N4VCV7"/>
<accession>A0A0N4VCV7</accession>
<reference evidence="3 4" key="2">
    <citation type="submission" date="2018-10" db="EMBL/GenBank/DDBJ databases">
        <authorList>
            <consortium name="Pathogen Informatics"/>
        </authorList>
    </citation>
    <scope>NUCLEOTIDE SEQUENCE [LARGE SCALE GENOMIC DNA]</scope>
</reference>
<sequence>MEANHERRPRSFEDAAFALVQALSPGKQLSKEHIPFKQLRQVINDFVGENRQQLAAVADAVSPTPTNDSTMRTRRRESLQTKNFIALGIVKRGSPLVFYLFLRLLESSFSDCSEADLLAKLPVILKEQLSCCPTSVEAFFVLLNSLRNFFHHNTWSDNVEKLVNSFLENHVLKKCVVVEDSTSPDCKELNEEIQLKEYELMVLIELHLMQDKVGFQNLEDTDKPIFFQILSKLRCIYYVGGADRMHRFLNESMTDLFAHALPELLVRIYVELCVSIPCDLEEYATIATSNVEADTVERTSPVSARKATQHEKLNQLLKEDSDTDYKPSTSAISDLKLSSVKTKKGVGGGRRNARVKKGSRENGSIASSRLNGRISSHSSFVIPETPEAKVKKRKHAYTDEEDGRKKVVKQTPLAKISKVGSKRITKFSSLLRKSSSRNLLSSNTHNDPQSRLISPSKKFSTRSQAREQFLPSPVQSTSTSNGGHRSDARKPSFLEKLDQCTKNSSTNGVSGQQKSQQGSANVFVLEKIIVDKYRKRLEYIKHTQKKADKNEVFYGRSAKRHNLFENDGDQEIHVGVATRSSTNAVVQKNRSGRSVVSNRVHLAHALLNVHNNNPLMPSKPPKNAPFKITRMIRPATKTGRKQLSKLKFVLLTLLGIFIQSKSVHLISH</sequence>
<reference evidence="5" key="1">
    <citation type="submission" date="2017-02" db="UniProtKB">
        <authorList>
            <consortium name="WormBaseParasite"/>
        </authorList>
    </citation>
    <scope>IDENTIFICATION</scope>
</reference>
<feature type="compositionally biased region" description="Polar residues" evidence="1">
    <location>
        <begin position="444"/>
        <end position="463"/>
    </location>
</feature>
<feature type="domain" description="Treslin STD" evidence="2">
    <location>
        <begin position="143"/>
        <end position="272"/>
    </location>
</feature>
<dbReference type="OrthoDB" id="5812172at2759"/>
<protein>
    <submittedName>
        <fullName evidence="5">Fanconi anemia group D2 protein</fullName>
    </submittedName>
</protein>